<dbReference type="PANTHER" id="PTHR42760">
    <property type="entry name" value="SHORT-CHAIN DEHYDROGENASES/REDUCTASES FAMILY MEMBER"/>
    <property type="match status" value="1"/>
</dbReference>
<dbReference type="EMBL" id="BK016063">
    <property type="protein sequence ID" value="DAF92086.1"/>
    <property type="molecule type" value="Genomic_DNA"/>
</dbReference>
<proteinExistence type="inferred from homology"/>
<dbReference type="SUPFAM" id="SSF51735">
    <property type="entry name" value="NAD(P)-binding Rossmann-fold domains"/>
    <property type="match status" value="1"/>
</dbReference>
<dbReference type="Gene3D" id="3.40.50.720">
    <property type="entry name" value="NAD(P)-binding Rossmann-like Domain"/>
    <property type="match status" value="1"/>
</dbReference>
<dbReference type="PRINTS" id="PR00080">
    <property type="entry name" value="SDRFAMILY"/>
</dbReference>
<name>A0A8S5UCI5_9CAUD</name>
<sequence>MIVIVTGSSNGIGRETAKKFLDSGDIVHGIDISPEYDKEYLQTKVGRYFHHVADVGKFEQLPTLYDPAILVNNAGRQNGPNDIETNLIGVMNCTKKYALSNRKIKSVVNLASVSAHNGCEFPEYTASKGGVISYTVWTAKQIAKYQATCNSISFGGVETELNAQVMNDKEKWKDIMSMTPLKKWASAKEAAEWIYFVAKVNKSMSGQDIIVDNLEMLNHRFVW</sequence>
<evidence type="ECO:0000313" key="2">
    <source>
        <dbReference type="EMBL" id="DAF92086.1"/>
    </source>
</evidence>
<dbReference type="GO" id="GO:0016616">
    <property type="term" value="F:oxidoreductase activity, acting on the CH-OH group of donors, NAD or NADP as acceptor"/>
    <property type="evidence" value="ECO:0007669"/>
    <property type="project" value="TreeGrafter"/>
</dbReference>
<organism evidence="2">
    <name type="scientific">Siphoviridae sp. ctgN495</name>
    <dbReference type="NCBI Taxonomy" id="2825608"/>
    <lineage>
        <taxon>Viruses</taxon>
        <taxon>Duplodnaviria</taxon>
        <taxon>Heunggongvirae</taxon>
        <taxon>Uroviricota</taxon>
        <taxon>Caudoviricetes</taxon>
    </lineage>
</organism>
<protein>
    <submittedName>
        <fullName evidence="2">Uncharacterized protein</fullName>
    </submittedName>
</protein>
<accession>A0A8S5UCI5</accession>
<dbReference type="CDD" id="cd05233">
    <property type="entry name" value="SDR_c"/>
    <property type="match status" value="1"/>
</dbReference>
<dbReference type="InterPro" id="IPR020904">
    <property type="entry name" value="Sc_DH/Rdtase_CS"/>
</dbReference>
<dbReference type="PRINTS" id="PR00081">
    <property type="entry name" value="GDHRDH"/>
</dbReference>
<comment type="similarity">
    <text evidence="1">Belongs to the short-chain dehydrogenases/reductases (SDR) family.</text>
</comment>
<reference evidence="2" key="1">
    <citation type="journal article" date="2021" name="Proc. Natl. Acad. Sci. U.S.A.">
        <title>A Catalog of Tens of Thousands of Viruses from Human Metagenomes Reveals Hidden Associations with Chronic Diseases.</title>
        <authorList>
            <person name="Tisza M.J."/>
            <person name="Buck C.B."/>
        </authorList>
    </citation>
    <scope>NUCLEOTIDE SEQUENCE</scope>
    <source>
        <strain evidence="2">CtgN495</strain>
    </source>
</reference>
<dbReference type="Pfam" id="PF00106">
    <property type="entry name" value="adh_short"/>
    <property type="match status" value="1"/>
</dbReference>
<dbReference type="InterPro" id="IPR002347">
    <property type="entry name" value="SDR_fam"/>
</dbReference>
<evidence type="ECO:0000256" key="1">
    <source>
        <dbReference type="ARBA" id="ARBA00006484"/>
    </source>
</evidence>
<dbReference type="PROSITE" id="PS00061">
    <property type="entry name" value="ADH_SHORT"/>
    <property type="match status" value="1"/>
</dbReference>
<dbReference type="InterPro" id="IPR036291">
    <property type="entry name" value="NAD(P)-bd_dom_sf"/>
</dbReference>